<keyword evidence="3" id="KW-1185">Reference proteome</keyword>
<reference evidence="2 3" key="1">
    <citation type="journal article" date="2014" name="Int. J. Syst. Evol. Microbiol.">
        <title>Nocardia vulneris sp. nov., isolated from wounds of human patients in North America.</title>
        <authorList>
            <person name="Lasker B.A."/>
            <person name="Bell M."/>
            <person name="Klenk H.P."/>
            <person name="Sproer C."/>
            <person name="Schumann C."/>
            <person name="Schumann P."/>
            <person name="Brown J.M."/>
        </authorList>
    </citation>
    <scope>NUCLEOTIDE SEQUENCE [LARGE SCALE GENOMIC DNA]</scope>
    <source>
        <strain evidence="2 3">W9851</strain>
    </source>
</reference>
<accession>A0ABR4Z7G8</accession>
<dbReference type="Proteomes" id="UP000031364">
    <property type="component" value="Unassembled WGS sequence"/>
</dbReference>
<name>A0ABR4Z7G8_9NOCA</name>
<dbReference type="EMBL" id="JNFP01000048">
    <property type="protein sequence ID" value="KIA61290.1"/>
    <property type="molecule type" value="Genomic_DNA"/>
</dbReference>
<feature type="compositionally biased region" description="Polar residues" evidence="1">
    <location>
        <begin position="85"/>
        <end position="97"/>
    </location>
</feature>
<comment type="caution">
    <text evidence="2">The sequence shown here is derived from an EMBL/GenBank/DDBJ whole genome shotgun (WGS) entry which is preliminary data.</text>
</comment>
<evidence type="ECO:0000313" key="3">
    <source>
        <dbReference type="Proteomes" id="UP000031364"/>
    </source>
</evidence>
<sequence length="220" mass="23171">MQLAAVMVQSKRIRVGACTVLGRSYIQDSIPSANMFFARCPSFLPTLMDSVALMVSEVIGTRCTTTSDCVSSSSATGPRAPDATARQSISPPSTRSLMSAVGVSPTSMSGTCGRGVSSASTTMSTSSGAGTRTRCIDRPHPASARPRSSRRVWISLSWRSDALEAVMSVGFSTLPPMTRSRTRPHHADPFGTELSEINTPGISLDLAVPCDGRRSPVGMV</sequence>
<protein>
    <submittedName>
        <fullName evidence="2">Uncharacterized protein</fullName>
    </submittedName>
</protein>
<proteinExistence type="predicted"/>
<feature type="region of interest" description="Disordered" evidence="1">
    <location>
        <begin position="66"/>
        <end position="147"/>
    </location>
</feature>
<evidence type="ECO:0000256" key="1">
    <source>
        <dbReference type="SAM" id="MobiDB-lite"/>
    </source>
</evidence>
<evidence type="ECO:0000313" key="2">
    <source>
        <dbReference type="EMBL" id="KIA61290.1"/>
    </source>
</evidence>
<gene>
    <name evidence="2" type="ORF">FG87_32170</name>
</gene>
<organism evidence="2 3">
    <name type="scientific">Nocardia vulneris</name>
    <dbReference type="NCBI Taxonomy" id="1141657"/>
    <lineage>
        <taxon>Bacteria</taxon>
        <taxon>Bacillati</taxon>
        <taxon>Actinomycetota</taxon>
        <taxon>Actinomycetes</taxon>
        <taxon>Mycobacteriales</taxon>
        <taxon>Nocardiaceae</taxon>
        <taxon>Nocardia</taxon>
    </lineage>
</organism>
<feature type="compositionally biased region" description="Low complexity" evidence="1">
    <location>
        <begin position="66"/>
        <end position="76"/>
    </location>
</feature>
<feature type="compositionally biased region" description="Low complexity" evidence="1">
    <location>
        <begin position="117"/>
        <end position="133"/>
    </location>
</feature>